<protein>
    <submittedName>
        <fullName evidence="3">DUF58 domain-containing protein</fullName>
    </submittedName>
</protein>
<dbReference type="Proteomes" id="UP000830835">
    <property type="component" value="Unassembled WGS sequence"/>
</dbReference>
<dbReference type="PANTHER" id="PTHR34351">
    <property type="entry name" value="SLR1927 PROTEIN-RELATED"/>
    <property type="match status" value="1"/>
</dbReference>
<keyword evidence="4" id="KW-1185">Reference proteome</keyword>
<feature type="transmembrane region" description="Helical" evidence="1">
    <location>
        <begin position="42"/>
        <end position="59"/>
    </location>
</feature>
<evidence type="ECO:0000256" key="1">
    <source>
        <dbReference type="SAM" id="Phobius"/>
    </source>
</evidence>
<keyword evidence="1" id="KW-0812">Transmembrane</keyword>
<keyword evidence="1" id="KW-1133">Transmembrane helix</keyword>
<sequence>MAVLTKVFRFLSQLGLSLTPSSLQSRSKPKFRFPRRFRSTRIGRRFIGITLLVSIAAFNTGNNPLYLLLGMLLSLILISGMICDATLKDLDVSRQLPSRIFAGQPVLVGLTLTNRKRRLPSFSLQVSERIEGLKREDWPSSYILRADAQASVNTFYRHIFPQRGVWQLQGFEIASSFPFELFRKTVEIADPQPVIVFPQPAPVQGLRVLDFLSGGSQLRPQPGQEGDYLSLRQYRPQEDVRSIHWKISAKRDQLIAREFERPRSQAITLCFENRWQPQGETPEAHRNQLERAVERCAGILSYLIQEGHPVALVTLQERTRFGADLAHQDHLLAVLAQLTFVGDPQLKAGTNSEAVFSLTAHDRCLLMAHRIAGGDAIPAHLIPTGSLLQFIPIDTE</sequence>
<dbReference type="InterPro" id="IPR002881">
    <property type="entry name" value="DUF58"/>
</dbReference>
<evidence type="ECO:0000259" key="2">
    <source>
        <dbReference type="Pfam" id="PF01882"/>
    </source>
</evidence>
<dbReference type="Pfam" id="PF01882">
    <property type="entry name" value="DUF58"/>
    <property type="match status" value="1"/>
</dbReference>
<feature type="domain" description="DUF58" evidence="2">
    <location>
        <begin position="231"/>
        <end position="351"/>
    </location>
</feature>
<accession>A0ABT0CAF0</accession>
<proteinExistence type="predicted"/>
<evidence type="ECO:0000313" key="4">
    <source>
        <dbReference type="Proteomes" id="UP000830835"/>
    </source>
</evidence>
<name>A0ABT0CAF0_THEVL</name>
<dbReference type="EMBL" id="JAFIRA010000015">
    <property type="protein sequence ID" value="MCJ2542763.1"/>
    <property type="molecule type" value="Genomic_DNA"/>
</dbReference>
<reference evidence="3" key="1">
    <citation type="submission" date="2021-02" db="EMBL/GenBank/DDBJ databases">
        <title>The CRISPR/cas machinery reduction and long-range gene transfer in the hot spring cyanobacterium Synechococcus.</title>
        <authorList>
            <person name="Dvorak P."/>
            <person name="Jahodarova E."/>
            <person name="Hasler P."/>
            <person name="Poulickova A."/>
        </authorList>
    </citation>
    <scope>NUCLEOTIDE SEQUENCE</scope>
    <source>
        <strain evidence="3">Rupite</strain>
    </source>
</reference>
<keyword evidence="1" id="KW-0472">Membrane</keyword>
<organism evidence="3 4">
    <name type="scientific">Thermostichus vulcanus str. 'Rupite'</name>
    <dbReference type="NCBI Taxonomy" id="2813851"/>
    <lineage>
        <taxon>Bacteria</taxon>
        <taxon>Bacillati</taxon>
        <taxon>Cyanobacteriota</taxon>
        <taxon>Cyanophyceae</taxon>
        <taxon>Thermostichales</taxon>
        <taxon>Thermostichaceae</taxon>
        <taxon>Thermostichus</taxon>
    </lineage>
</organism>
<gene>
    <name evidence="3" type="ORF">JX360_07550</name>
</gene>
<dbReference type="PANTHER" id="PTHR34351:SF1">
    <property type="entry name" value="SLR1927 PROTEIN"/>
    <property type="match status" value="1"/>
</dbReference>
<evidence type="ECO:0000313" key="3">
    <source>
        <dbReference type="EMBL" id="MCJ2542763.1"/>
    </source>
</evidence>
<comment type="caution">
    <text evidence="3">The sequence shown here is derived from an EMBL/GenBank/DDBJ whole genome shotgun (WGS) entry which is preliminary data.</text>
</comment>